<proteinExistence type="predicted"/>
<dbReference type="InterPro" id="IPR032164">
    <property type="entry name" value="DUF5000"/>
</dbReference>
<dbReference type="RefSeq" id="WP_377022624.1">
    <property type="nucleotide sequence ID" value="NZ_JBHLTS010000021.1"/>
</dbReference>
<dbReference type="Pfam" id="PF16391">
    <property type="entry name" value="DUF5000"/>
    <property type="match status" value="1"/>
</dbReference>
<dbReference type="InterPro" id="IPR036116">
    <property type="entry name" value="FN3_sf"/>
</dbReference>
<reference evidence="2 3" key="1">
    <citation type="submission" date="2024-09" db="EMBL/GenBank/DDBJ databases">
        <authorList>
            <person name="Sun Q."/>
            <person name="Mori K."/>
        </authorList>
    </citation>
    <scope>NUCLEOTIDE SEQUENCE [LARGE SCALE GENOMIC DNA]</scope>
    <source>
        <strain evidence="2 3">NCAIM B.02415</strain>
    </source>
</reference>
<accession>A0ABV6L5R4</accession>
<gene>
    <name evidence="2" type="ORF">ACFFGT_11250</name>
</gene>
<sequence>MKKYYIILSCFLLIVLYSCQRDHQTDFKAFLGDKEIRYTGAVGLVTAQPGNLEVGLKWKASSDPGITKYVIYFNNKADSQVVHIDGKKDTISTVIKGLSEYTYSFTIYSFDANGNKSIPTEINNIKIYGPIYQSTLLNRGYNATNPYSVTTAGAVTLNFITPDTINVGTTIKYTSKQGETKTVILKPENSSITIPDYKPGTAITYNSSYIPERNAIDVFNAPTFDTFPQVVHIEPCDKSLFKKLRLPYDFLPLEDRTDLEELWDGATSPKGYPDIFHSNGQVRLPGTLTFDLGKVYTRLTQVEEIGRNCCANPNDFEIWGIADITNAATSVPPNDPAWKAEAIQKGWKLLKEVKRTDDGSAPLKSDLDPNVPPVRYLRIRVISAANGDANTANISQITPFYEVLE</sequence>
<dbReference type="InterPro" id="IPR013783">
    <property type="entry name" value="Ig-like_fold"/>
</dbReference>
<comment type="caution">
    <text evidence="2">The sequence shown here is derived from an EMBL/GenBank/DDBJ whole genome shotgun (WGS) entry which is preliminary data.</text>
</comment>
<dbReference type="Pfam" id="PF16389">
    <property type="entry name" value="DUF4998"/>
    <property type="match status" value="1"/>
</dbReference>
<dbReference type="SUPFAM" id="SSF49265">
    <property type="entry name" value="Fibronectin type III"/>
    <property type="match status" value="1"/>
</dbReference>
<dbReference type="EMBL" id="JBHLTS010000021">
    <property type="protein sequence ID" value="MFC0514781.1"/>
    <property type="molecule type" value="Genomic_DNA"/>
</dbReference>
<organism evidence="2 3">
    <name type="scientific">Mucilaginibacter angelicae</name>
    <dbReference type="NCBI Taxonomy" id="869718"/>
    <lineage>
        <taxon>Bacteria</taxon>
        <taxon>Pseudomonadati</taxon>
        <taxon>Bacteroidota</taxon>
        <taxon>Sphingobacteriia</taxon>
        <taxon>Sphingobacteriales</taxon>
        <taxon>Sphingobacteriaceae</taxon>
        <taxon>Mucilaginibacter</taxon>
    </lineage>
</organism>
<dbReference type="Gene3D" id="2.60.120.260">
    <property type="entry name" value="Galactose-binding domain-like"/>
    <property type="match status" value="1"/>
</dbReference>
<evidence type="ECO:0000313" key="2">
    <source>
        <dbReference type="EMBL" id="MFC0514781.1"/>
    </source>
</evidence>
<evidence type="ECO:0000313" key="3">
    <source>
        <dbReference type="Proteomes" id="UP001589828"/>
    </source>
</evidence>
<evidence type="ECO:0000259" key="1">
    <source>
        <dbReference type="Pfam" id="PF16391"/>
    </source>
</evidence>
<dbReference type="Gene3D" id="2.60.40.10">
    <property type="entry name" value="Immunoglobulins"/>
    <property type="match status" value="1"/>
</dbReference>
<keyword evidence="3" id="KW-1185">Reference proteome</keyword>
<name>A0ABV6L5R4_9SPHI</name>
<dbReference type="Proteomes" id="UP001589828">
    <property type="component" value="Unassembled WGS sequence"/>
</dbReference>
<dbReference type="PROSITE" id="PS51257">
    <property type="entry name" value="PROKAR_LIPOPROTEIN"/>
    <property type="match status" value="1"/>
</dbReference>
<protein>
    <submittedName>
        <fullName evidence="2">DUF4998 domain-containing protein</fullName>
    </submittedName>
</protein>
<feature type="domain" description="DUF5000" evidence="1">
    <location>
        <begin position="263"/>
        <end position="398"/>
    </location>
</feature>